<accession>A0A6A6QFF2</accession>
<dbReference type="GO" id="GO:0006508">
    <property type="term" value="P:proteolysis"/>
    <property type="evidence" value="ECO:0007669"/>
    <property type="project" value="UniProtKB-KW"/>
</dbReference>
<feature type="domain" description="DUF3638" evidence="8">
    <location>
        <begin position="1972"/>
        <end position="2192"/>
    </location>
</feature>
<feature type="domain" description="DUF3645" evidence="9">
    <location>
        <begin position="2321"/>
        <end position="2353"/>
    </location>
</feature>
<feature type="domain" description="DUF6606" evidence="10">
    <location>
        <begin position="11"/>
        <end position="285"/>
    </location>
</feature>
<dbReference type="Pfam" id="PF20255">
    <property type="entry name" value="DUF6606"/>
    <property type="match status" value="1"/>
</dbReference>
<dbReference type="InterPro" id="IPR051346">
    <property type="entry name" value="OTU_Deubiquitinase"/>
</dbReference>
<dbReference type="Pfam" id="PF12359">
    <property type="entry name" value="DUF3645"/>
    <property type="match status" value="1"/>
</dbReference>
<feature type="compositionally biased region" description="Basic and acidic residues" evidence="7">
    <location>
        <begin position="2800"/>
        <end position="2816"/>
    </location>
</feature>
<evidence type="ECO:0000313" key="11">
    <source>
        <dbReference type="EMBL" id="KAF2490217.1"/>
    </source>
</evidence>
<dbReference type="GO" id="GO:0004843">
    <property type="term" value="F:cysteine-type deubiquitinase activity"/>
    <property type="evidence" value="ECO:0007669"/>
    <property type="project" value="UniProtKB-EC"/>
</dbReference>
<dbReference type="Proteomes" id="UP000799750">
    <property type="component" value="Unassembled WGS sequence"/>
</dbReference>
<evidence type="ECO:0000256" key="6">
    <source>
        <dbReference type="ARBA" id="ARBA00022807"/>
    </source>
</evidence>
<dbReference type="PANTHER" id="PTHR13367:SF34">
    <property type="match status" value="1"/>
</dbReference>
<keyword evidence="5" id="KW-0378">Hydrolase</keyword>
<sequence length="3076" mass="349777">MSPTDEQLRYVIDHVFLPPKVNKQADDFYVDRSNTLLAMFLDSLKSYNASLPTWVWVSQGWDACVEMIQTMYDLQSSSLALDMRSLRAKYDALVTGGTIALHIRAQNAALLIRKHDHDTTFEAFELSPTTSAVMGCKSRLCRSFPGPAISVANNVVVDAAFREPLMEMLVKLDSETPIEVSQVTGTTKANSVVLESRESIDPMMVIGLLMGALRAAGVPARNVVRIEKNTRDDVLWKDARNPWRRSSLWLLLRVAVETTICQPGIQDGPRQFKSFMIYFLSQVLQIAMDEARDLPSDLLFVMKTKISRRILKLGEASSIPGVDAILHSTRSRLKSKWEELQIEKDPNHIWKSWDEAQSHISFPEDTKLVLKTFRRYLGSVSARDISTAVETGFKPTRLQRIHRRSHTLPNLYGLSSAGSEQQLVLLTDFECWVDICLSKWLVNNIQDSDTTRKLAVLLKLYATAGRQVYEGNPILVSKMFLTTMELWVAMDKSTITQHSLVANYYPDFPSTLLEPVLLPSKRELTRLALVEKYMQSRNTPATLGHRVHFLSTKSDSLSVRYYESSPNHMQLLQRIETEATRSREEKRDEFNRLKTLYGKLSNQLANMVCNNTTFWRKGKGLVTEHSDSDCKKCQLKKGMEDMKIDVHEWPLPSDSVQAKLVVFELDVPESIRQWRDTTYWLQADILAREDYGSKSRLYWLSTYDDLYNNPAPTLGRLQLGSHEKSFTIAHYRSTPVSTATEAGVMVNHGMKYDLCDRDLERTARRCIGGLSIRPECTFKLDSEPYWMLQDTISDTTHTSNEVIARQGECIPAMTLHEFYAFGSLRAGHRLQWINIARELSENVLSFNEHDVCALFLQASLQAGPAAMFSILRESHEILEQKHVCLGLLAALDEGLSGVEANWQSAIAMRLFTVLASRILSLAGQGDLEETCRLFLRRVRKIVLSWTRELQGKLQRSTDEGERINLRIRCLEIALIGHLTFGVSNEFVPSLLADQSDVSNAVEFMVLIRDNCPTVEEYVNAPLFRLIQESTVLCLRLEDQIRCLVLADSSGLNQVIRQIWRGYGSSNKWVALPTPDQHWLTTETSSALTQTSVTVHFNILTGQLLVKGKPVSRLPSHYECHSTFRRLFGESMLDVIPSTLEGMEFEVREQIEEHRVHFRIVESELIIRAINAEKQVLELVPTCALEGDFPTAFIEDFHHWRNVDNGVVEWRQLSSPWVRESQPWKLIPNGQIVYRLKKGTTGLYLMDPESSTGRSLSTLLQPLENEHHLHAILNTHTKEVTVHLPRLNLEFTLGPDMSDLKSKQFRGLVVDRNQAIGTFTGLRSKLVLTTPDCTNEGSQRCVIVPYGEVQFARSGHHVDVSVVETGTARQIGYYAYDLDLNLRKLTGKTTLKGHLFKTYLHAVTAHCLADKLTARTGTEEALDCIRSASMRSYDNPSEEEIELLKSIAGLTPRREFYPIHLKVMQTVHWADLPPLSQHNEFAPEVEKILWHYAKLGFFRGVFNDATVDDMTDDTKFLRDRATLRDAVYRLDGFGAETYTTRHDVPYEARNRDITRDGELRSYAAARLACDWTVDLNDSFNIRSYLEGFGEVTINGVTGPSHPEDAMIQQLGYDAFWLKEGKATFPGLWCALQYRLSSANHNRCRGWDSSPESRLPDLPNESSGTSKHRRYKQYVKAFNLHAQEFANALMPQWAVPFPDDHSLLLTSINAIDAYIHTANAILDVLVVFRECAQNKELLNSVEAMQSTLDSLNRSSSVPDSCKPSTRAPKKRRGYSSIRYVDVFQVIAPTLDDPQNTGVFTQFLEAKVHTKNRDQKRRMEALLARLRAKPKDGFEKEYAEDLQRSYASLETSDALPELSGPKEDLEVAIHYHLKSCDQRVEYIYHVICEVMRAGHTQMMASDVWTDLAPRLSPLDLLQHLSYPKRETLDNRWKLVLIQYGVALTELQRAQRLVKVFKGYDENPVGLVKELVNPGHENWNPNTRPDWLLLELEGNLLIRPVQARIAMEMIEPSSNMNSILQLNMGEGKSSVIVPIVAAFLADTTKLARVVALKPLAPQMLNTLISKCSGLLGRPIYYMPFSRSLRVSAEQAIDIRGLYKECMRSGGILLSQPEHLLSFELMGYESILSDRFLVGREMIETQHWLQQHARDVLDESDEILSVIFELIYTMGTQRHIEFSSDRWTLIQSTLTRLSELAGETLAKFPEGVEVESKNGPGSFPHIRILDSEAGEYLIMNLARDICTNGLPTGLLKVRNLSEQTRDNLIKLITDPRVLKQDIASLLKMKEDSKLDQLMWNTILVLRGMIACGALSFAFKEKRWRVQYGLDQSRSQLAVPFRAKDMPSARAEYSHPDTTIILTCLSYYYKGLSNEELLYAFDALFRCDNEQEEYEAWIRNVGLESIPVAFRQVKGINLQDVEMCNIELFPRLRYAKGVIDFYLSHLVFPKEMREFPQKLSSSGWDIAQMRKHATTGFSGTNDSRYILPLSIEQSDLAEQLHTNAMVMYYLLGDENSYQRIQAPPGTAVNAAVLLSNVVEAKPPVRVILDVGAQVLDLGNEQVAHEWLERTSGQPDAPQAVVFFNDQDVLCVLDRNKTLEPLNVSPYLRQMDRCLVYLDQAHTRGTDLKLPDYYRAAVTLGPLLTKDRFVQACMRMRNLGHGQSVVVFASKEIEKQIQSCSSILVWDEIGMESVLEWCIQNTCTQARKELALWAQQGLRYQKQQCALAKGGRDPKGNLSVQVAKTLLEPEAQSLEERYGLDSSRSLHCIVTDSEKEMMTDRAHQVNAIIQKLQKYGITSLAGATLQEEQERELSPENEREQEIERPRNTHPCHHVVDPIIGRFVQTGNLSPLGQGRAYRSAFASLRYTSAGEGKHSGIEEWPKHELLVSVDFVQTVRIPDYQFADFYIRPVNWILSSTDVHGEGTYLIISPEEANELLPMIMYWKRVKLHTYSARTRLSMRTFEDLTFCSMPAFSPPRFPSQSMPVPTLINLFAGQLYFRDWSEYERVRLFLGICYDTQYARSDGFVMPRDRSLVAQELEDCRFTVSPVGFLRALVSIRRKGQGFERSHMGALLRGEAVDLDELMEG</sequence>
<keyword evidence="12" id="KW-1185">Reference proteome</keyword>
<evidence type="ECO:0000313" key="12">
    <source>
        <dbReference type="Proteomes" id="UP000799750"/>
    </source>
</evidence>
<organism evidence="11 12">
    <name type="scientific">Lophium mytilinum</name>
    <dbReference type="NCBI Taxonomy" id="390894"/>
    <lineage>
        <taxon>Eukaryota</taxon>
        <taxon>Fungi</taxon>
        <taxon>Dikarya</taxon>
        <taxon>Ascomycota</taxon>
        <taxon>Pezizomycotina</taxon>
        <taxon>Dothideomycetes</taxon>
        <taxon>Pleosporomycetidae</taxon>
        <taxon>Mytilinidiales</taxon>
        <taxon>Mytilinidiaceae</taxon>
        <taxon>Lophium</taxon>
    </lineage>
</organism>
<dbReference type="OrthoDB" id="3182339at2759"/>
<feature type="region of interest" description="Disordered" evidence="7">
    <location>
        <begin position="1645"/>
        <end position="1664"/>
    </location>
</feature>
<evidence type="ECO:0000259" key="8">
    <source>
        <dbReference type="Pfam" id="PF12340"/>
    </source>
</evidence>
<feature type="region of interest" description="Disordered" evidence="7">
    <location>
        <begin position="2794"/>
        <end position="2820"/>
    </location>
</feature>
<dbReference type="InterPro" id="IPR022099">
    <property type="entry name" value="DUF3638"/>
</dbReference>
<feature type="region of interest" description="Disordered" evidence="7">
    <location>
        <begin position="1750"/>
        <end position="1770"/>
    </location>
</feature>
<proteinExistence type="predicted"/>
<evidence type="ECO:0000256" key="2">
    <source>
        <dbReference type="ARBA" id="ARBA00012759"/>
    </source>
</evidence>
<evidence type="ECO:0000256" key="4">
    <source>
        <dbReference type="ARBA" id="ARBA00022786"/>
    </source>
</evidence>
<dbReference type="Pfam" id="PF12340">
    <property type="entry name" value="DUF3638"/>
    <property type="match status" value="1"/>
</dbReference>
<dbReference type="InterPro" id="IPR022105">
    <property type="entry name" value="DUF3645"/>
</dbReference>
<keyword evidence="3" id="KW-0645">Protease</keyword>
<gene>
    <name evidence="11" type="ORF">BU16DRAFT_517393</name>
</gene>
<dbReference type="InterPro" id="IPR046541">
    <property type="entry name" value="DUF6606"/>
</dbReference>
<evidence type="ECO:0000256" key="1">
    <source>
        <dbReference type="ARBA" id="ARBA00000707"/>
    </source>
</evidence>
<evidence type="ECO:0000256" key="5">
    <source>
        <dbReference type="ARBA" id="ARBA00022801"/>
    </source>
</evidence>
<evidence type="ECO:0000256" key="3">
    <source>
        <dbReference type="ARBA" id="ARBA00022670"/>
    </source>
</evidence>
<evidence type="ECO:0000259" key="9">
    <source>
        <dbReference type="Pfam" id="PF12359"/>
    </source>
</evidence>
<dbReference type="PANTHER" id="PTHR13367">
    <property type="entry name" value="UBIQUITIN THIOESTERASE"/>
    <property type="match status" value="1"/>
</dbReference>
<reference evidence="11" key="1">
    <citation type="journal article" date="2020" name="Stud. Mycol.">
        <title>101 Dothideomycetes genomes: a test case for predicting lifestyles and emergence of pathogens.</title>
        <authorList>
            <person name="Haridas S."/>
            <person name="Albert R."/>
            <person name="Binder M."/>
            <person name="Bloem J."/>
            <person name="Labutti K."/>
            <person name="Salamov A."/>
            <person name="Andreopoulos B."/>
            <person name="Baker S."/>
            <person name="Barry K."/>
            <person name="Bills G."/>
            <person name="Bluhm B."/>
            <person name="Cannon C."/>
            <person name="Castanera R."/>
            <person name="Culley D."/>
            <person name="Daum C."/>
            <person name="Ezra D."/>
            <person name="Gonzalez J."/>
            <person name="Henrissat B."/>
            <person name="Kuo A."/>
            <person name="Liang C."/>
            <person name="Lipzen A."/>
            <person name="Lutzoni F."/>
            <person name="Magnuson J."/>
            <person name="Mondo S."/>
            <person name="Nolan M."/>
            <person name="Ohm R."/>
            <person name="Pangilinan J."/>
            <person name="Park H.-J."/>
            <person name="Ramirez L."/>
            <person name="Alfaro M."/>
            <person name="Sun H."/>
            <person name="Tritt A."/>
            <person name="Yoshinaga Y."/>
            <person name="Zwiers L.-H."/>
            <person name="Turgeon B."/>
            <person name="Goodwin S."/>
            <person name="Spatafora J."/>
            <person name="Crous P."/>
            <person name="Grigoriev I."/>
        </authorList>
    </citation>
    <scope>NUCLEOTIDE SEQUENCE</scope>
    <source>
        <strain evidence="11">CBS 269.34</strain>
    </source>
</reference>
<comment type="catalytic activity">
    <reaction evidence="1">
        <text>Thiol-dependent hydrolysis of ester, thioester, amide, peptide and isopeptide bonds formed by the C-terminal Gly of ubiquitin (a 76-residue protein attached to proteins as an intracellular targeting signal).</text>
        <dbReference type="EC" id="3.4.19.12"/>
    </reaction>
</comment>
<evidence type="ECO:0000256" key="7">
    <source>
        <dbReference type="SAM" id="MobiDB-lite"/>
    </source>
</evidence>
<evidence type="ECO:0000259" key="10">
    <source>
        <dbReference type="Pfam" id="PF20255"/>
    </source>
</evidence>
<name>A0A6A6QFF2_9PEZI</name>
<protein>
    <recommendedName>
        <fullName evidence="2">ubiquitinyl hydrolase 1</fullName>
        <ecNumber evidence="2">3.4.19.12</ecNumber>
    </recommendedName>
</protein>
<dbReference type="EMBL" id="MU004197">
    <property type="protein sequence ID" value="KAF2490217.1"/>
    <property type="molecule type" value="Genomic_DNA"/>
</dbReference>
<keyword evidence="4" id="KW-0833">Ubl conjugation pathway</keyword>
<keyword evidence="6" id="KW-0788">Thiol protease</keyword>
<dbReference type="EC" id="3.4.19.12" evidence="2"/>